<comment type="cofactor">
    <cofactor evidence="1">
        <name>Fe(2+)</name>
        <dbReference type="ChEBI" id="CHEBI:29033"/>
    </cofactor>
</comment>
<dbReference type="SMART" id="SM00545">
    <property type="entry name" value="JmjN"/>
    <property type="match status" value="1"/>
</dbReference>
<dbReference type="Gene3D" id="2.60.120.650">
    <property type="entry name" value="Cupin"/>
    <property type="match status" value="1"/>
</dbReference>
<feature type="domain" description="JmjC" evidence="9">
    <location>
        <begin position="216"/>
        <end position="389"/>
    </location>
</feature>
<gene>
    <name evidence="10" type="ORF">FSB_LOCUS49682</name>
</gene>
<dbReference type="PROSITE" id="PS51183">
    <property type="entry name" value="JMJN"/>
    <property type="match status" value="1"/>
</dbReference>
<dbReference type="InterPro" id="IPR004198">
    <property type="entry name" value="Znf_C5HC2"/>
</dbReference>
<keyword evidence="3" id="KW-0560">Oxidoreductase</keyword>
<keyword evidence="7" id="KW-0539">Nucleus</keyword>
<dbReference type="Pfam" id="PF02928">
    <property type="entry name" value="zf-C5HC2"/>
    <property type="match status" value="1"/>
</dbReference>
<dbReference type="Pfam" id="PF02375">
    <property type="entry name" value="JmjN"/>
    <property type="match status" value="1"/>
</dbReference>
<accession>A0A2N9ICJ5</accession>
<evidence type="ECO:0000256" key="7">
    <source>
        <dbReference type="ARBA" id="ARBA00023242"/>
    </source>
</evidence>
<dbReference type="PROSITE" id="PS51184">
    <property type="entry name" value="JMJC"/>
    <property type="match status" value="1"/>
</dbReference>
<evidence type="ECO:0000256" key="1">
    <source>
        <dbReference type="ARBA" id="ARBA00001954"/>
    </source>
</evidence>
<protein>
    <recommendedName>
        <fullName evidence="11">JmjC domain-containing protein</fullName>
    </recommendedName>
</protein>
<evidence type="ECO:0000256" key="3">
    <source>
        <dbReference type="ARBA" id="ARBA00023002"/>
    </source>
</evidence>
<evidence type="ECO:0000259" key="9">
    <source>
        <dbReference type="PROSITE" id="PS51184"/>
    </source>
</evidence>
<dbReference type="GO" id="GO:0016491">
    <property type="term" value="F:oxidoreductase activity"/>
    <property type="evidence" value="ECO:0007669"/>
    <property type="project" value="UniProtKB-KW"/>
</dbReference>
<dbReference type="InterPro" id="IPR003349">
    <property type="entry name" value="JmjN"/>
</dbReference>
<keyword evidence="4" id="KW-0408">Iron</keyword>
<organism evidence="10">
    <name type="scientific">Fagus sylvatica</name>
    <name type="common">Beechnut</name>
    <dbReference type="NCBI Taxonomy" id="28930"/>
    <lineage>
        <taxon>Eukaryota</taxon>
        <taxon>Viridiplantae</taxon>
        <taxon>Streptophyta</taxon>
        <taxon>Embryophyta</taxon>
        <taxon>Tracheophyta</taxon>
        <taxon>Spermatophyta</taxon>
        <taxon>Magnoliopsida</taxon>
        <taxon>eudicotyledons</taxon>
        <taxon>Gunneridae</taxon>
        <taxon>Pentapetalae</taxon>
        <taxon>rosids</taxon>
        <taxon>fabids</taxon>
        <taxon>Fagales</taxon>
        <taxon>Fagaceae</taxon>
        <taxon>Fagus</taxon>
    </lineage>
</organism>
<feature type="domain" description="JmjN" evidence="8">
    <location>
        <begin position="72"/>
        <end position="113"/>
    </location>
</feature>
<evidence type="ECO:0000256" key="4">
    <source>
        <dbReference type="ARBA" id="ARBA00023004"/>
    </source>
</evidence>
<evidence type="ECO:0000313" key="10">
    <source>
        <dbReference type="EMBL" id="SPD21800.1"/>
    </source>
</evidence>
<dbReference type="GO" id="GO:0046872">
    <property type="term" value="F:metal ion binding"/>
    <property type="evidence" value="ECO:0007669"/>
    <property type="project" value="UniProtKB-KW"/>
</dbReference>
<evidence type="ECO:0008006" key="11">
    <source>
        <dbReference type="Google" id="ProtNLM"/>
    </source>
</evidence>
<dbReference type="PANTHER" id="PTHR10694">
    <property type="entry name" value="LYSINE-SPECIFIC DEMETHYLASE"/>
    <property type="match status" value="1"/>
</dbReference>
<dbReference type="PANTHER" id="PTHR10694:SF33">
    <property type="entry name" value="LYSINE-SPECIFIC DEMETHYLASE 5"/>
    <property type="match status" value="1"/>
</dbReference>
<proteinExistence type="predicted"/>
<keyword evidence="6" id="KW-0804">Transcription</keyword>
<dbReference type="GO" id="GO:0040029">
    <property type="term" value="P:epigenetic regulation of gene expression"/>
    <property type="evidence" value="ECO:0007669"/>
    <property type="project" value="UniProtKB-ARBA"/>
</dbReference>
<dbReference type="SMART" id="SM00558">
    <property type="entry name" value="JmjC"/>
    <property type="match status" value="1"/>
</dbReference>
<sequence>MESRIIPEVTNPTNMKRTSPVKATNAFTLCGMEAVADKNSFSQSTAKDVSPKGKVEKFDFRDLEWTDKIPDCPVYRPSKMEFEDPLIYLQNIAPEASKYGICKIISPINASVPASVVLKKETRNFKFETYVQPLRLAQWNMNDKVSFLRRGRKYTYRDFEIKANKVYARRFSNSSCNPPAYMEKVFWHEMAHGQKGTVEYGVNVDGSAFSCDPNDQLGKSKWNLKNISRLHNSILRLVDRVIPGITDPMLYIGMLFGMFAWHVEDHYLYSINYHHSGAPKTWYGVPGHAALQFERVVHDNVYSRDILSANEEDNVFEIIQEKTTMFPPSILLQHNVPVYKAVQMPGEFVITFPRAYHAGFSHGFNCGEAVNFATGDWFPMGALASQRYALLNKIPIIPYEELLCNEAMLLFKSLKKENSSTSFEDSASQRSVKFSFVRLIRLHKQALQCLKPSSTSPTQEPIGCCLCKRDCYLAYIMCNCCCSDPICLFHEIDLLNCSCGDKCTIFLRGDISAMEDAAQKFEQEEEISLELQKETEFGDDMFQQSSKYSSINDGFSPYCEVRFESKL</sequence>
<dbReference type="GO" id="GO:0141052">
    <property type="term" value="F:histone H3 demethylase activity"/>
    <property type="evidence" value="ECO:0007669"/>
    <property type="project" value="UniProtKB-ARBA"/>
</dbReference>
<keyword evidence="5" id="KW-0805">Transcription regulation</keyword>
<dbReference type="GO" id="GO:0000785">
    <property type="term" value="C:chromatin"/>
    <property type="evidence" value="ECO:0007669"/>
    <property type="project" value="TreeGrafter"/>
</dbReference>
<name>A0A2N9ICJ5_FAGSY</name>
<dbReference type="FunFam" id="2.60.120.650:FF:000016">
    <property type="entry name" value="Lysine-specific demethylase isoform A"/>
    <property type="match status" value="1"/>
</dbReference>
<dbReference type="GO" id="GO:0005634">
    <property type="term" value="C:nucleus"/>
    <property type="evidence" value="ECO:0007669"/>
    <property type="project" value="TreeGrafter"/>
</dbReference>
<dbReference type="Pfam" id="PF02373">
    <property type="entry name" value="JmjC"/>
    <property type="match status" value="1"/>
</dbReference>
<evidence type="ECO:0000256" key="6">
    <source>
        <dbReference type="ARBA" id="ARBA00023163"/>
    </source>
</evidence>
<reference evidence="10" key="1">
    <citation type="submission" date="2018-02" db="EMBL/GenBank/DDBJ databases">
        <authorList>
            <person name="Cohen D.B."/>
            <person name="Kent A.D."/>
        </authorList>
    </citation>
    <scope>NUCLEOTIDE SEQUENCE</scope>
</reference>
<dbReference type="EMBL" id="OIVN01005293">
    <property type="protein sequence ID" value="SPD21800.1"/>
    <property type="molecule type" value="Genomic_DNA"/>
</dbReference>
<evidence type="ECO:0000259" key="8">
    <source>
        <dbReference type="PROSITE" id="PS51183"/>
    </source>
</evidence>
<dbReference type="AlphaFoldDB" id="A0A2N9ICJ5"/>
<keyword evidence="2" id="KW-0479">Metal-binding</keyword>
<dbReference type="InterPro" id="IPR003347">
    <property type="entry name" value="JmjC_dom"/>
</dbReference>
<evidence type="ECO:0000256" key="2">
    <source>
        <dbReference type="ARBA" id="ARBA00022723"/>
    </source>
</evidence>
<dbReference type="SUPFAM" id="SSF51197">
    <property type="entry name" value="Clavaminate synthase-like"/>
    <property type="match status" value="1"/>
</dbReference>
<evidence type="ECO:0000256" key="5">
    <source>
        <dbReference type="ARBA" id="ARBA00023015"/>
    </source>
</evidence>